<comment type="caution">
    <text evidence="3">The sequence shown here is derived from an EMBL/GenBank/DDBJ whole genome shotgun (WGS) entry which is preliminary data.</text>
</comment>
<sequence length="92" mass="9910">MAAGPGGGAGSALDTVRGRRASHWTRRDDGRIHLKVTIPNNTLAEIWVPTQGRSVTAPRGPAFVRADTSGGKPYRVYRATAGTYHFNAPRPR</sequence>
<evidence type="ECO:0000313" key="4">
    <source>
        <dbReference type="Proteomes" id="UP001230328"/>
    </source>
</evidence>
<dbReference type="InterPro" id="IPR035398">
    <property type="entry name" value="Bac_rhamnosid_C"/>
</dbReference>
<keyword evidence="4" id="KW-1185">Reference proteome</keyword>
<organism evidence="3 4">
    <name type="scientific">Streptomyces umbrinus</name>
    <dbReference type="NCBI Taxonomy" id="67370"/>
    <lineage>
        <taxon>Bacteria</taxon>
        <taxon>Bacillati</taxon>
        <taxon>Actinomycetota</taxon>
        <taxon>Actinomycetes</taxon>
        <taxon>Kitasatosporales</taxon>
        <taxon>Streptomycetaceae</taxon>
        <taxon>Streptomyces</taxon>
        <taxon>Streptomyces phaeochromogenes group</taxon>
    </lineage>
</organism>
<proteinExistence type="predicted"/>
<dbReference type="Gene3D" id="2.60.420.10">
    <property type="entry name" value="Maltose phosphorylase, domain 3"/>
    <property type="match status" value="1"/>
</dbReference>
<accession>A0ABU0SGJ3</accession>
<feature type="compositionally biased region" description="Gly residues" evidence="1">
    <location>
        <begin position="1"/>
        <end position="10"/>
    </location>
</feature>
<feature type="region of interest" description="Disordered" evidence="1">
    <location>
        <begin position="1"/>
        <end position="24"/>
    </location>
</feature>
<evidence type="ECO:0000259" key="2">
    <source>
        <dbReference type="Pfam" id="PF17390"/>
    </source>
</evidence>
<feature type="domain" description="Alpha-L-rhamnosidase C-terminal" evidence="2">
    <location>
        <begin position="10"/>
        <end position="55"/>
    </location>
</feature>
<dbReference type="Pfam" id="PF17390">
    <property type="entry name" value="Bac_rhamnosid_C"/>
    <property type="match status" value="1"/>
</dbReference>
<gene>
    <name evidence="3" type="ORF">QF035_000267</name>
</gene>
<evidence type="ECO:0000313" key="3">
    <source>
        <dbReference type="EMBL" id="MDQ1022685.1"/>
    </source>
</evidence>
<name>A0ABU0SGJ3_9ACTN</name>
<reference evidence="3 4" key="1">
    <citation type="submission" date="2023-07" db="EMBL/GenBank/DDBJ databases">
        <title>Comparative genomics of wheat-associated soil bacteria to identify genetic determinants of phenazine resistance.</title>
        <authorList>
            <person name="Mouncey N."/>
        </authorList>
    </citation>
    <scope>NUCLEOTIDE SEQUENCE [LARGE SCALE GENOMIC DNA]</scope>
    <source>
        <strain evidence="3 4">V2I4</strain>
    </source>
</reference>
<evidence type="ECO:0000256" key="1">
    <source>
        <dbReference type="SAM" id="MobiDB-lite"/>
    </source>
</evidence>
<dbReference type="EMBL" id="JAUSZI010000002">
    <property type="protein sequence ID" value="MDQ1022685.1"/>
    <property type="molecule type" value="Genomic_DNA"/>
</dbReference>
<dbReference type="Proteomes" id="UP001230328">
    <property type="component" value="Unassembled WGS sequence"/>
</dbReference>
<protein>
    <recommendedName>
        <fullName evidence="2">Alpha-L-rhamnosidase C-terminal domain-containing protein</fullName>
    </recommendedName>
</protein>
<dbReference type="RefSeq" id="WP_373466594.1">
    <property type="nucleotide sequence ID" value="NZ_JAUSZI010000002.1"/>
</dbReference>